<organism evidence="1 2">
    <name type="scientific">Flavobacterium enshiense DK69</name>
    <dbReference type="NCBI Taxonomy" id="1107311"/>
    <lineage>
        <taxon>Bacteria</taxon>
        <taxon>Pseudomonadati</taxon>
        <taxon>Bacteroidota</taxon>
        <taxon>Flavobacteriia</taxon>
        <taxon>Flavobacteriales</taxon>
        <taxon>Flavobacteriaceae</taxon>
        <taxon>Flavobacterium</taxon>
    </lineage>
</organism>
<reference evidence="2" key="1">
    <citation type="submission" date="2013-09" db="EMBL/GenBank/DDBJ databases">
        <authorList>
            <person name="Zeng Z."/>
            <person name="Chen C."/>
        </authorList>
    </citation>
    <scope>NUCLEOTIDE SEQUENCE [LARGE SCALE GENOMIC DNA]</scope>
    <source>
        <strain evidence="2">DK69</strain>
    </source>
</reference>
<dbReference type="OrthoDB" id="1143271at2"/>
<dbReference type="RefSeq" id="WP_023572621.1">
    <property type="nucleotide sequence ID" value="NZ_AVCS01000006.1"/>
</dbReference>
<dbReference type="STRING" id="1107311.Q767_11820"/>
<protein>
    <submittedName>
        <fullName evidence="1">Uncharacterized protein</fullName>
    </submittedName>
</protein>
<dbReference type="eggNOG" id="ENOG502ZBS7">
    <property type="taxonomic scope" value="Bacteria"/>
</dbReference>
<reference evidence="1 2" key="2">
    <citation type="journal article" date="2015" name="Stand. Genomic Sci.">
        <title>High quality draft genomic sequence of Flavobacterium enshiense DK69(T) and comparison among Flavobacterium genomes.</title>
        <authorList>
            <person name="Zeng Z."/>
            <person name="Chen C."/>
            <person name="Du H."/>
            <person name="Wang G."/>
            <person name="Li M."/>
        </authorList>
    </citation>
    <scope>NUCLEOTIDE SEQUENCE [LARGE SCALE GENOMIC DNA]</scope>
    <source>
        <strain evidence="1 2">DK69</strain>
    </source>
</reference>
<keyword evidence="2" id="KW-1185">Reference proteome</keyword>
<evidence type="ECO:0000313" key="1">
    <source>
        <dbReference type="EMBL" id="KGO95480.1"/>
    </source>
</evidence>
<evidence type="ECO:0000313" key="2">
    <source>
        <dbReference type="Proteomes" id="UP000030149"/>
    </source>
</evidence>
<dbReference type="AlphaFoldDB" id="V6SD23"/>
<dbReference type="EMBL" id="JRLZ01000010">
    <property type="protein sequence ID" value="KGO95480.1"/>
    <property type="molecule type" value="Genomic_DNA"/>
</dbReference>
<accession>V6SD23</accession>
<name>V6SD23_9FLAO</name>
<proteinExistence type="predicted"/>
<comment type="caution">
    <text evidence="1">The sequence shown here is derived from an EMBL/GenBank/DDBJ whole genome shotgun (WGS) entry which is preliminary data.</text>
</comment>
<dbReference type="Proteomes" id="UP000030149">
    <property type="component" value="Unassembled WGS sequence"/>
</dbReference>
<gene>
    <name evidence="1" type="ORF">Q767_11820</name>
</gene>
<sequence>MKKLYIISFLLVALQGFAQYGYRDGNRIGIYAGVNQTSLMTSNFNIQPELGWSAGMQVRGNYYNDFSMIYGMQFSENNFTVATFSPLMQKQDVEYKLMAVQIRLLLSYNIVKDHVSLDLGPVLQINDKLKFDSKYEHNLIEDNILLTAKDITDVTKINGNLYIGFSAGNRRVRALVNYQYGMNNILNNLNNKEELELKTNGDFKGHIGILTGQLLFNL</sequence>
<dbReference type="PATRIC" id="fig|1107311.3.peg.559"/>